<dbReference type="PROSITE" id="PS50927">
    <property type="entry name" value="BULB_LECTIN"/>
    <property type="match status" value="1"/>
</dbReference>
<dbReference type="PROSITE" id="PS51404">
    <property type="entry name" value="DYP_PEROXIDASE"/>
    <property type="match status" value="1"/>
</dbReference>
<comment type="caution">
    <text evidence="9">The sequence shown here is derived from an EMBL/GenBank/DDBJ whole genome shotgun (WGS) entry which is preliminary data.</text>
</comment>
<dbReference type="InterPro" id="IPR036426">
    <property type="entry name" value="Bulb-type_lectin_dom_sf"/>
</dbReference>
<evidence type="ECO:0000259" key="8">
    <source>
        <dbReference type="PROSITE" id="PS50927"/>
    </source>
</evidence>
<dbReference type="GO" id="GO:0004601">
    <property type="term" value="F:peroxidase activity"/>
    <property type="evidence" value="ECO:0007669"/>
    <property type="project" value="UniProtKB-KW"/>
</dbReference>
<keyword evidence="10" id="KW-1185">Reference proteome</keyword>
<dbReference type="EMBL" id="JBFAQK010000065">
    <property type="protein sequence ID" value="MEV4684977.1"/>
    <property type="molecule type" value="Genomic_DNA"/>
</dbReference>
<keyword evidence="5" id="KW-0408">Iron</keyword>
<evidence type="ECO:0000256" key="3">
    <source>
        <dbReference type="ARBA" id="ARBA00022723"/>
    </source>
</evidence>
<dbReference type="InterPro" id="IPR011008">
    <property type="entry name" value="Dimeric_a/b-barrel"/>
</dbReference>
<comment type="similarity">
    <text evidence="6">Belongs to the DyP-type peroxidase family.</text>
</comment>
<reference evidence="9 10" key="1">
    <citation type="submission" date="2024-06" db="EMBL/GenBank/DDBJ databases">
        <title>The Natural Products Discovery Center: Release of the First 8490 Sequenced Strains for Exploring Actinobacteria Biosynthetic Diversity.</title>
        <authorList>
            <person name="Kalkreuter E."/>
            <person name="Kautsar S.A."/>
            <person name="Yang D."/>
            <person name="Bader C.D."/>
            <person name="Teijaro C.N."/>
            <person name="Fluegel L."/>
            <person name="Davis C.M."/>
            <person name="Simpson J.R."/>
            <person name="Lauterbach L."/>
            <person name="Steele A.D."/>
            <person name="Gui C."/>
            <person name="Meng S."/>
            <person name="Li G."/>
            <person name="Viehrig K."/>
            <person name="Ye F."/>
            <person name="Su P."/>
            <person name="Kiefer A.F."/>
            <person name="Nichols A."/>
            <person name="Cepeda A.J."/>
            <person name="Yan W."/>
            <person name="Fan B."/>
            <person name="Jiang Y."/>
            <person name="Adhikari A."/>
            <person name="Zheng C.-J."/>
            <person name="Schuster L."/>
            <person name="Cowan T.M."/>
            <person name="Smanski M.J."/>
            <person name="Chevrette M.G."/>
            <person name="De Carvalho L.P.S."/>
            <person name="Shen B."/>
        </authorList>
    </citation>
    <scope>NUCLEOTIDE SEQUENCE [LARGE SCALE GENOMIC DNA]</scope>
    <source>
        <strain evidence="9 10">NPDC049344</strain>
    </source>
</reference>
<dbReference type="PANTHER" id="PTHR30521">
    <property type="entry name" value="DEFERROCHELATASE/PEROXIDASE"/>
    <property type="match status" value="1"/>
</dbReference>
<accession>A0ABV3I2A7</accession>
<dbReference type="NCBIfam" id="TIGR01413">
    <property type="entry name" value="Dyp_perox_fam"/>
    <property type="match status" value="1"/>
</dbReference>
<gene>
    <name evidence="9" type="ORF">AB0K36_29900</name>
</gene>
<evidence type="ECO:0000256" key="4">
    <source>
        <dbReference type="ARBA" id="ARBA00023002"/>
    </source>
</evidence>
<evidence type="ECO:0000256" key="5">
    <source>
        <dbReference type="ARBA" id="ARBA00023004"/>
    </source>
</evidence>
<keyword evidence="3" id="KW-0479">Metal-binding</keyword>
<dbReference type="SUPFAM" id="SSF54909">
    <property type="entry name" value="Dimeric alpha+beta barrel"/>
    <property type="match status" value="1"/>
</dbReference>
<dbReference type="InterPro" id="IPR001480">
    <property type="entry name" value="Bulb-type_lectin_dom"/>
</dbReference>
<dbReference type="RefSeq" id="WP_364600261.1">
    <property type="nucleotide sequence ID" value="NZ_JBFAQK010000065.1"/>
</dbReference>
<feature type="domain" description="Bulb-type lectin" evidence="8">
    <location>
        <begin position="501"/>
        <end position="608"/>
    </location>
</feature>
<dbReference type="InterPro" id="IPR049509">
    <property type="entry name" value="DyP_N"/>
</dbReference>
<comment type="cofactor">
    <cofactor evidence="1">
        <name>heme b</name>
        <dbReference type="ChEBI" id="CHEBI:60344"/>
    </cofactor>
</comment>
<dbReference type="PANTHER" id="PTHR30521:SF0">
    <property type="entry name" value="DYP-TYPE PEROXIDASE FAMILY PROTEIN"/>
    <property type="match status" value="1"/>
</dbReference>
<dbReference type="SUPFAM" id="SSF51110">
    <property type="entry name" value="alpha-D-mannose-specific plant lectins"/>
    <property type="match status" value="1"/>
</dbReference>
<protein>
    <submittedName>
        <fullName evidence="9">Dyp-type peroxidase</fullName>
    </submittedName>
</protein>
<dbReference type="InterPro" id="IPR006314">
    <property type="entry name" value="Dyp_peroxidase"/>
</dbReference>
<dbReference type="Proteomes" id="UP001552521">
    <property type="component" value="Unassembled WGS sequence"/>
</dbReference>
<keyword evidence="4" id="KW-0560">Oxidoreductase</keyword>
<dbReference type="Pfam" id="PF21105">
    <property type="entry name" value="DyP_N"/>
    <property type="match status" value="1"/>
</dbReference>
<evidence type="ECO:0000313" key="9">
    <source>
        <dbReference type="EMBL" id="MEV4684977.1"/>
    </source>
</evidence>
<feature type="region of interest" description="Disordered" evidence="7">
    <location>
        <begin position="195"/>
        <end position="224"/>
    </location>
</feature>
<name>A0ABV3I2A7_9ACTN</name>
<proteinExistence type="inferred from homology"/>
<evidence type="ECO:0000256" key="1">
    <source>
        <dbReference type="ARBA" id="ARBA00001970"/>
    </source>
</evidence>
<dbReference type="CDD" id="cd00028">
    <property type="entry name" value="B_lectin"/>
    <property type="match status" value="1"/>
</dbReference>
<sequence length="610" mass="66467">MTVPALRESTEIQGDVLAGFKKDHVQLLFLKFDDATRARTWLRRLKPRIATTRQVAAFNAAFSAARRNTGGDDPKALTAVWRSVSFTHGGIRTLTGKDPFPETTEGTTEHAFKQGSAMRAGMLGDTGDNSPENWLFGDSNAQPVHAVLTIAADKVEDLRAAIAQERQEASVHKVVIIFEQDGGTLTGDRRGKEHFGFKDGVSEPAVQGFDEPDPEKPEWKKGSPGTRIIPAGEFVIGEETVSGEPSGLPEWAKNGSFHVVRRLGQDVPGWWAQIGARLKELKNAKAVPPEATTEWLAARLVGRWRSGTPVAKCPHADVSFDPDCGNDNDISFADDLEGEITPLFSHLRKTNPRDGLALKKGDKPVPEKGGLDGRRIMRRGIPFGLPFDPAGSSGHGPDAARGLVFVSYQADLVRQFEFIQKDWVIDTRFPDRDPRVGADPMIGVTTDVTFKGQPVRFEQFVRTEGAVYAFTPSLSTLDRLADGKLSDDAPKIKVRVTEEGNHEISAVSTFDVGDVVDAGKAKLMLQDDGKLVVFDENDDPRWASNNPATPGARAVFQEDGNFVIYTPDNQPVWASATDGNPGAFLAVQADGNVVIYNSDGGPVWNTRTRH</sequence>
<organism evidence="9 10">
    <name type="scientific">Streptomyces kurssanovii</name>
    <dbReference type="NCBI Taxonomy" id="67312"/>
    <lineage>
        <taxon>Bacteria</taxon>
        <taxon>Bacillati</taxon>
        <taxon>Actinomycetota</taxon>
        <taxon>Actinomycetes</taxon>
        <taxon>Kitasatosporales</taxon>
        <taxon>Streptomycetaceae</taxon>
        <taxon>Streptomyces</taxon>
    </lineage>
</organism>
<evidence type="ECO:0000256" key="7">
    <source>
        <dbReference type="SAM" id="MobiDB-lite"/>
    </source>
</evidence>
<keyword evidence="2 9" id="KW-0575">Peroxidase</keyword>
<evidence type="ECO:0000256" key="2">
    <source>
        <dbReference type="ARBA" id="ARBA00022559"/>
    </source>
</evidence>
<evidence type="ECO:0000313" key="10">
    <source>
        <dbReference type="Proteomes" id="UP001552521"/>
    </source>
</evidence>
<evidence type="ECO:0000256" key="6">
    <source>
        <dbReference type="ARBA" id="ARBA00025737"/>
    </source>
</evidence>
<dbReference type="Gene3D" id="2.90.10.10">
    <property type="entry name" value="Bulb-type lectin domain"/>
    <property type="match status" value="1"/>
</dbReference>
<dbReference type="SMART" id="SM00108">
    <property type="entry name" value="B_lectin"/>
    <property type="match status" value="1"/>
</dbReference>